<feature type="DNA-binding region" description="TEA" evidence="2">
    <location>
        <begin position="27"/>
        <end position="101"/>
    </location>
</feature>
<comment type="similarity">
    <text evidence="1">Belongs to the TEC1 family.</text>
</comment>
<sequence>MSSSSKYRKSEPSSLTPQRKHRKLLKDGSGTEVWPESIETVFVKGLREYWDSPWATYSQSRGRSRWRNQFLVDYLHKAGINRSKKQVASHIQVLRNMWKGEPEFYLVAGGEEPLDTPVKLEDHSLMPLDFEETDGASSSSASPDFSPPEFQRDFPPTPGLFHGSYDLGSYPPVSKGSPISSRSRDMVFTTSIPNSLSRYPVDMAPHQSHEQLPVQNTHYALGSYPSIRGQTHAISSSDVLNTSRAMDAYSSHLTSAPTRTTSLCLMADGMAPLSIKLDALMSSQSSTPAALKLSIRLCITPLDDVRSSSTLHGFFGTISLSRLWASYGKCVTRVWSNRSCLSEEVGVLEVSNIELGVVNVLLPDSSLTRCRWLDASVPTNLTQEIVIDGETVMYLLYELVRHNGNPMPSAEFVGYQNHKISPSSSGQASVSSPHWPSSIASFDPHSSPPSRRTNQTSLSNALTSSNSSRHGVAVTSMSY</sequence>
<dbReference type="OrthoDB" id="10006572at2759"/>
<proteinExistence type="inferred from homology"/>
<evidence type="ECO:0000259" key="4">
    <source>
        <dbReference type="PROSITE" id="PS51088"/>
    </source>
</evidence>
<dbReference type="Proteomes" id="UP000717328">
    <property type="component" value="Unassembled WGS sequence"/>
</dbReference>
<gene>
    <name evidence="5" type="ORF">H0H81_001168</name>
</gene>
<dbReference type="Pfam" id="PF01285">
    <property type="entry name" value="TEA"/>
    <property type="match status" value="1"/>
</dbReference>
<reference evidence="5" key="2">
    <citation type="submission" date="2021-10" db="EMBL/GenBank/DDBJ databases">
        <title>Phylogenomics reveals ancestral predisposition of the termite-cultivated fungus Termitomyces towards a domesticated lifestyle.</title>
        <authorList>
            <person name="Auxier B."/>
            <person name="Grum-Grzhimaylo A."/>
            <person name="Cardenas M.E."/>
            <person name="Lodge J.D."/>
            <person name="Laessoe T."/>
            <person name="Pedersen O."/>
            <person name="Smith M.E."/>
            <person name="Kuyper T.W."/>
            <person name="Franco-Molano E.A."/>
            <person name="Baroni T.J."/>
            <person name="Aanen D.K."/>
        </authorList>
    </citation>
    <scope>NUCLEOTIDE SEQUENCE</scope>
    <source>
        <strain evidence="5">D49</strain>
    </source>
</reference>
<dbReference type="AlphaFoldDB" id="A0A9P7GPN3"/>
<dbReference type="InterPro" id="IPR000818">
    <property type="entry name" value="TEA/ATTS_dom"/>
</dbReference>
<name>A0A9P7GPN3_9AGAR</name>
<evidence type="ECO:0000256" key="3">
    <source>
        <dbReference type="SAM" id="MobiDB-lite"/>
    </source>
</evidence>
<dbReference type="Gene3D" id="6.10.20.40">
    <property type="entry name" value="TEA/ATTS domain"/>
    <property type="match status" value="1"/>
</dbReference>
<feature type="region of interest" description="Disordered" evidence="3">
    <location>
        <begin position="1"/>
        <end position="28"/>
    </location>
</feature>
<organism evidence="5 6">
    <name type="scientific">Sphagnurus paluster</name>
    <dbReference type="NCBI Taxonomy" id="117069"/>
    <lineage>
        <taxon>Eukaryota</taxon>
        <taxon>Fungi</taxon>
        <taxon>Dikarya</taxon>
        <taxon>Basidiomycota</taxon>
        <taxon>Agaricomycotina</taxon>
        <taxon>Agaricomycetes</taxon>
        <taxon>Agaricomycetidae</taxon>
        <taxon>Agaricales</taxon>
        <taxon>Tricholomatineae</taxon>
        <taxon>Lyophyllaceae</taxon>
        <taxon>Sphagnurus</taxon>
    </lineage>
</organism>
<evidence type="ECO:0000256" key="2">
    <source>
        <dbReference type="PROSITE-ProRule" id="PRU00505"/>
    </source>
</evidence>
<dbReference type="PROSITE" id="PS51088">
    <property type="entry name" value="TEA_2"/>
    <property type="match status" value="1"/>
</dbReference>
<protein>
    <recommendedName>
        <fullName evidence="4">TEA domain-containing protein</fullName>
    </recommendedName>
</protein>
<evidence type="ECO:0000256" key="1">
    <source>
        <dbReference type="ARBA" id="ARBA00008421"/>
    </source>
</evidence>
<feature type="region of interest" description="Disordered" evidence="3">
    <location>
        <begin position="130"/>
        <end position="157"/>
    </location>
</feature>
<feature type="compositionally biased region" description="Low complexity" evidence="3">
    <location>
        <begin position="423"/>
        <end position="432"/>
    </location>
</feature>
<dbReference type="InterPro" id="IPR038096">
    <property type="entry name" value="TEA/ATTS_sf"/>
</dbReference>
<keyword evidence="6" id="KW-1185">Reference proteome</keyword>
<comment type="caution">
    <text evidence="5">The sequence shown here is derived from an EMBL/GenBank/DDBJ whole genome shotgun (WGS) entry which is preliminary data.</text>
</comment>
<feature type="domain" description="TEA" evidence="4">
    <location>
        <begin position="27"/>
        <end position="101"/>
    </location>
</feature>
<dbReference type="SMART" id="SM00426">
    <property type="entry name" value="TEA"/>
    <property type="match status" value="1"/>
</dbReference>
<evidence type="ECO:0000313" key="6">
    <source>
        <dbReference type="Proteomes" id="UP000717328"/>
    </source>
</evidence>
<evidence type="ECO:0000313" key="5">
    <source>
        <dbReference type="EMBL" id="KAG5654527.1"/>
    </source>
</evidence>
<feature type="compositionally biased region" description="Low complexity" evidence="3">
    <location>
        <begin position="456"/>
        <end position="468"/>
    </location>
</feature>
<reference evidence="5" key="1">
    <citation type="submission" date="2021-02" db="EMBL/GenBank/DDBJ databases">
        <authorList>
            <person name="Nieuwenhuis M."/>
            <person name="Van De Peppel L.J.J."/>
        </authorList>
    </citation>
    <scope>NUCLEOTIDE SEQUENCE</scope>
    <source>
        <strain evidence="5">D49</strain>
    </source>
</reference>
<accession>A0A9P7GPN3</accession>
<feature type="region of interest" description="Disordered" evidence="3">
    <location>
        <begin position="423"/>
        <end position="479"/>
    </location>
</feature>
<dbReference type="GO" id="GO:0003700">
    <property type="term" value="F:DNA-binding transcription factor activity"/>
    <property type="evidence" value="ECO:0007669"/>
    <property type="project" value="InterPro"/>
</dbReference>
<dbReference type="EMBL" id="JABCKI010000006">
    <property type="protein sequence ID" value="KAG5654527.1"/>
    <property type="molecule type" value="Genomic_DNA"/>
</dbReference>